<dbReference type="Proteomes" id="UP000660262">
    <property type="component" value="Unassembled WGS sequence"/>
</dbReference>
<organism evidence="2 3">
    <name type="scientific">Pycnococcus provasolii</name>
    <dbReference type="NCBI Taxonomy" id="41880"/>
    <lineage>
        <taxon>Eukaryota</taxon>
        <taxon>Viridiplantae</taxon>
        <taxon>Chlorophyta</taxon>
        <taxon>Pseudoscourfieldiophyceae</taxon>
        <taxon>Pseudoscourfieldiales</taxon>
        <taxon>Pycnococcaceae</taxon>
        <taxon>Pycnococcus</taxon>
    </lineage>
</organism>
<feature type="compositionally biased region" description="Low complexity" evidence="1">
    <location>
        <begin position="59"/>
        <end position="73"/>
    </location>
</feature>
<evidence type="ECO:0000256" key="1">
    <source>
        <dbReference type="SAM" id="MobiDB-lite"/>
    </source>
</evidence>
<dbReference type="AlphaFoldDB" id="A0A830HFV3"/>
<gene>
    <name evidence="2" type="ORF">PPROV_000295300</name>
</gene>
<reference evidence="2" key="1">
    <citation type="submission" date="2020-10" db="EMBL/GenBank/DDBJ databases">
        <title>Unveiling of a novel bifunctional photoreceptor, Dualchrome1, isolated from a cosmopolitan green alga.</title>
        <authorList>
            <person name="Suzuki S."/>
            <person name="Kawachi M."/>
        </authorList>
    </citation>
    <scope>NUCLEOTIDE SEQUENCE</scope>
    <source>
        <strain evidence="2">NIES 2893</strain>
    </source>
</reference>
<protein>
    <submittedName>
        <fullName evidence="2">Uncharacterized protein</fullName>
    </submittedName>
</protein>
<keyword evidence="3" id="KW-1185">Reference proteome</keyword>
<feature type="compositionally biased region" description="Acidic residues" evidence="1">
    <location>
        <begin position="90"/>
        <end position="100"/>
    </location>
</feature>
<feature type="region of interest" description="Disordered" evidence="1">
    <location>
        <begin position="177"/>
        <end position="231"/>
    </location>
</feature>
<feature type="region of interest" description="Disordered" evidence="1">
    <location>
        <begin position="49"/>
        <end position="163"/>
    </location>
</feature>
<dbReference type="EMBL" id="BNJQ01000007">
    <property type="protein sequence ID" value="GHP04199.1"/>
    <property type="molecule type" value="Genomic_DNA"/>
</dbReference>
<feature type="compositionally biased region" description="Polar residues" evidence="1">
    <location>
        <begin position="74"/>
        <end position="87"/>
    </location>
</feature>
<feature type="compositionally biased region" description="Basic and acidic residues" evidence="1">
    <location>
        <begin position="101"/>
        <end position="114"/>
    </location>
</feature>
<proteinExistence type="predicted"/>
<sequence>MLSVLSSRLVPSASPAASAALDPLLAVFAGAGAAPARIAARVEEEELIQEEEERERALIAEAEAAAAAAAAEQPQQHGEQGAPTSTAEAIEGDEVDEDDDEKRTDDKEKSEGGIRRAKRARARDSTSQAKKLSRKKFKGDKTNTGFGSGNAQKAPGATASVPPSDALLNALAMGVGGVQRAGSRSSKAKRREKDVEPRKLAAWGSSHAGAPQAGGRSHAYPRSGNRTANFK</sequence>
<name>A0A830HFV3_9CHLO</name>
<evidence type="ECO:0000313" key="3">
    <source>
        <dbReference type="Proteomes" id="UP000660262"/>
    </source>
</evidence>
<comment type="caution">
    <text evidence="2">The sequence shown here is derived from an EMBL/GenBank/DDBJ whole genome shotgun (WGS) entry which is preliminary data.</text>
</comment>
<evidence type="ECO:0000313" key="2">
    <source>
        <dbReference type="EMBL" id="GHP04199.1"/>
    </source>
</evidence>
<accession>A0A830HFV3</accession>
<feature type="compositionally biased region" description="Polar residues" evidence="1">
    <location>
        <begin position="142"/>
        <end position="151"/>
    </location>
</feature>